<name>A0A1V6T462_9EURO</name>
<feature type="domain" description="DJ-1/PfpI" evidence="1">
    <location>
        <begin position="12"/>
        <end position="186"/>
    </location>
</feature>
<evidence type="ECO:0000313" key="3">
    <source>
        <dbReference type="Proteomes" id="UP000191342"/>
    </source>
</evidence>
<evidence type="ECO:0000313" key="2">
    <source>
        <dbReference type="EMBL" id="OQE20710.1"/>
    </source>
</evidence>
<dbReference type="InterPro" id="IPR052158">
    <property type="entry name" value="INH-QAR"/>
</dbReference>
<dbReference type="OrthoDB" id="543156at2759"/>
<dbReference type="PANTHER" id="PTHR43130:SF15">
    <property type="entry name" value="THIJ_PFPI FAMILY PROTEIN (AFU_ORTHOLOGUE AFUA_5G14240)"/>
    <property type="match status" value="1"/>
</dbReference>
<dbReference type="PANTHER" id="PTHR43130">
    <property type="entry name" value="ARAC-FAMILY TRANSCRIPTIONAL REGULATOR"/>
    <property type="match status" value="1"/>
</dbReference>
<dbReference type="Proteomes" id="UP000191342">
    <property type="component" value="Unassembled WGS sequence"/>
</dbReference>
<evidence type="ECO:0000259" key="1">
    <source>
        <dbReference type="Pfam" id="PF01965"/>
    </source>
</evidence>
<dbReference type="InterPro" id="IPR029062">
    <property type="entry name" value="Class_I_gatase-like"/>
</dbReference>
<protein>
    <recommendedName>
        <fullName evidence="1">DJ-1/PfpI domain-containing protein</fullName>
    </recommendedName>
</protein>
<dbReference type="AlphaFoldDB" id="A0A1V6T462"/>
<organism evidence="2 3">
    <name type="scientific">Penicillium flavigenum</name>
    <dbReference type="NCBI Taxonomy" id="254877"/>
    <lineage>
        <taxon>Eukaryota</taxon>
        <taxon>Fungi</taxon>
        <taxon>Dikarya</taxon>
        <taxon>Ascomycota</taxon>
        <taxon>Pezizomycotina</taxon>
        <taxon>Eurotiomycetes</taxon>
        <taxon>Eurotiomycetidae</taxon>
        <taxon>Eurotiales</taxon>
        <taxon>Aspergillaceae</taxon>
        <taxon>Penicillium</taxon>
    </lineage>
</organism>
<dbReference type="EMBL" id="MLQL01000016">
    <property type="protein sequence ID" value="OQE20710.1"/>
    <property type="molecule type" value="Genomic_DNA"/>
</dbReference>
<dbReference type="Pfam" id="PF01965">
    <property type="entry name" value="DJ-1_PfpI"/>
    <property type="match status" value="1"/>
</dbReference>
<dbReference type="InterPro" id="IPR002818">
    <property type="entry name" value="DJ-1/PfpI"/>
</dbReference>
<reference evidence="3" key="1">
    <citation type="journal article" date="2017" name="Nat. Microbiol.">
        <title>Global analysis of biosynthetic gene clusters reveals vast potential of secondary metabolite production in Penicillium species.</title>
        <authorList>
            <person name="Nielsen J.C."/>
            <person name="Grijseels S."/>
            <person name="Prigent S."/>
            <person name="Ji B."/>
            <person name="Dainat J."/>
            <person name="Nielsen K.F."/>
            <person name="Frisvad J.C."/>
            <person name="Workman M."/>
            <person name="Nielsen J."/>
        </authorList>
    </citation>
    <scope>NUCLEOTIDE SEQUENCE [LARGE SCALE GENOMIC DNA]</scope>
    <source>
        <strain evidence="3">IBT 14082</strain>
    </source>
</reference>
<accession>A0A1V6T462</accession>
<gene>
    <name evidence="2" type="ORF">PENFLA_c016G06436</name>
</gene>
<dbReference type="CDD" id="cd03139">
    <property type="entry name" value="GATase1_PfpI_2"/>
    <property type="match status" value="1"/>
</dbReference>
<proteinExistence type="predicted"/>
<dbReference type="STRING" id="254877.A0A1V6T462"/>
<sequence length="220" mass="23299">MSKPQDKSAPLRVGVVLFPGFQALDVFGPVDCINVLSWSHSVTLALISSTLDPVTTKSPASANAIGQSVVPTHTFATAPSLDLLLVPGGLGTRGSNPAIEEAISYIRNVYPQLGYLITVCTGSGLAARAGVLDGKRATTNKMAWAETTGLAVNVDWVSRARWVVDGNVWSSSGVSAGIDVTLAWIEEVYGSEVARKISNSIEYTRHEDPIHDPFADLHGL</sequence>
<comment type="caution">
    <text evidence="2">The sequence shown here is derived from an EMBL/GenBank/DDBJ whole genome shotgun (WGS) entry which is preliminary data.</text>
</comment>
<dbReference type="Gene3D" id="3.40.50.880">
    <property type="match status" value="1"/>
</dbReference>
<keyword evidence="3" id="KW-1185">Reference proteome</keyword>
<dbReference type="SUPFAM" id="SSF52317">
    <property type="entry name" value="Class I glutamine amidotransferase-like"/>
    <property type="match status" value="1"/>
</dbReference>